<keyword evidence="2 6" id="KW-0812">Transmembrane</keyword>
<dbReference type="OrthoDB" id="6500128at2759"/>
<reference evidence="7 8" key="1">
    <citation type="journal article" date="2017" name="Mol. Plant">
        <title>The Genome of Medicinal Plant Macleaya cordata Provides New Insights into Benzylisoquinoline Alkaloids Metabolism.</title>
        <authorList>
            <person name="Liu X."/>
            <person name="Liu Y."/>
            <person name="Huang P."/>
            <person name="Ma Y."/>
            <person name="Qing Z."/>
            <person name="Tang Q."/>
            <person name="Cao H."/>
            <person name="Cheng P."/>
            <person name="Zheng Y."/>
            <person name="Yuan Z."/>
            <person name="Zhou Y."/>
            <person name="Liu J."/>
            <person name="Tang Z."/>
            <person name="Zhuo Y."/>
            <person name="Zhang Y."/>
            <person name="Yu L."/>
            <person name="Huang J."/>
            <person name="Yang P."/>
            <person name="Peng Q."/>
            <person name="Zhang J."/>
            <person name="Jiang W."/>
            <person name="Zhang Z."/>
            <person name="Lin K."/>
            <person name="Ro D.K."/>
            <person name="Chen X."/>
            <person name="Xiong X."/>
            <person name="Shang Y."/>
            <person name="Huang S."/>
            <person name="Zeng J."/>
        </authorList>
    </citation>
    <scope>NUCLEOTIDE SEQUENCE [LARGE SCALE GENOMIC DNA]</scope>
    <source>
        <strain evidence="8">cv. BLH2017</strain>
        <tissue evidence="7">Root</tissue>
    </source>
</reference>
<dbReference type="OMA" id="WNSHSIL"/>
<name>A0A200R328_MACCD</name>
<evidence type="ECO:0000313" key="7">
    <source>
        <dbReference type="EMBL" id="OVA17090.1"/>
    </source>
</evidence>
<organism evidence="7 8">
    <name type="scientific">Macleaya cordata</name>
    <name type="common">Five-seeded plume-poppy</name>
    <name type="synonym">Bocconia cordata</name>
    <dbReference type="NCBI Taxonomy" id="56857"/>
    <lineage>
        <taxon>Eukaryota</taxon>
        <taxon>Viridiplantae</taxon>
        <taxon>Streptophyta</taxon>
        <taxon>Embryophyta</taxon>
        <taxon>Tracheophyta</taxon>
        <taxon>Spermatophyta</taxon>
        <taxon>Magnoliopsida</taxon>
        <taxon>Ranunculales</taxon>
        <taxon>Papaveraceae</taxon>
        <taxon>Papaveroideae</taxon>
        <taxon>Macleaya</taxon>
    </lineage>
</organism>
<sequence>MKKKKSREGDHKITKDDDDEEEEEEEEENKVEFYKLFTFADRYDIAMMIVGTISAIGSGMGMPLMTVIFGQLIRSLGSVDRLHIVPSVTQSNRKSMS</sequence>
<feature type="compositionally biased region" description="Acidic residues" evidence="5">
    <location>
        <begin position="16"/>
        <end position="29"/>
    </location>
</feature>
<accession>A0A200R328</accession>
<dbReference type="PANTHER" id="PTHR24222">
    <property type="entry name" value="ABC TRANSPORTER B FAMILY"/>
    <property type="match status" value="1"/>
</dbReference>
<evidence type="ECO:0000313" key="8">
    <source>
        <dbReference type="Proteomes" id="UP000195402"/>
    </source>
</evidence>
<dbReference type="InterPro" id="IPR036640">
    <property type="entry name" value="ABC1_TM_sf"/>
</dbReference>
<keyword evidence="3 6" id="KW-1133">Transmembrane helix</keyword>
<dbReference type="InParanoid" id="A0A200R328"/>
<dbReference type="Proteomes" id="UP000195402">
    <property type="component" value="Unassembled WGS sequence"/>
</dbReference>
<evidence type="ECO:0000256" key="4">
    <source>
        <dbReference type="ARBA" id="ARBA00023136"/>
    </source>
</evidence>
<dbReference type="GO" id="GO:0042626">
    <property type="term" value="F:ATPase-coupled transmembrane transporter activity"/>
    <property type="evidence" value="ECO:0007669"/>
    <property type="project" value="TreeGrafter"/>
</dbReference>
<evidence type="ECO:0000256" key="1">
    <source>
        <dbReference type="ARBA" id="ARBA00004141"/>
    </source>
</evidence>
<comment type="subcellular location">
    <subcellularLocation>
        <location evidence="1">Membrane</location>
        <topology evidence="1">Multi-pass membrane protein</topology>
    </subcellularLocation>
</comment>
<dbReference type="InterPro" id="IPR039421">
    <property type="entry name" value="Type_1_exporter"/>
</dbReference>
<keyword evidence="8" id="KW-1185">Reference proteome</keyword>
<dbReference type="GO" id="GO:0005524">
    <property type="term" value="F:ATP binding"/>
    <property type="evidence" value="ECO:0007669"/>
    <property type="project" value="InterPro"/>
</dbReference>
<proteinExistence type="predicted"/>
<feature type="transmembrane region" description="Helical" evidence="6">
    <location>
        <begin position="45"/>
        <end position="73"/>
    </location>
</feature>
<feature type="region of interest" description="Disordered" evidence="5">
    <location>
        <begin position="1"/>
        <end position="29"/>
    </location>
</feature>
<protein>
    <submittedName>
        <fullName evidence="7">Uncharacterized protein</fullName>
    </submittedName>
</protein>
<evidence type="ECO:0000256" key="5">
    <source>
        <dbReference type="SAM" id="MobiDB-lite"/>
    </source>
</evidence>
<evidence type="ECO:0000256" key="2">
    <source>
        <dbReference type="ARBA" id="ARBA00022692"/>
    </source>
</evidence>
<dbReference type="PANTHER" id="PTHR24222:SF50">
    <property type="entry name" value="ABC TRANSPORTER B FAMILY MEMBER 9-LIKE ISOFORM X2"/>
    <property type="match status" value="1"/>
</dbReference>
<dbReference type="Gene3D" id="1.20.1560.10">
    <property type="entry name" value="ABC transporter type 1, transmembrane domain"/>
    <property type="match status" value="1"/>
</dbReference>
<evidence type="ECO:0000256" key="3">
    <source>
        <dbReference type="ARBA" id="ARBA00022989"/>
    </source>
</evidence>
<keyword evidence="4 6" id="KW-0472">Membrane</keyword>
<evidence type="ECO:0000256" key="6">
    <source>
        <dbReference type="SAM" id="Phobius"/>
    </source>
</evidence>
<dbReference type="EMBL" id="MVGT01000454">
    <property type="protein sequence ID" value="OVA17090.1"/>
    <property type="molecule type" value="Genomic_DNA"/>
</dbReference>
<comment type="caution">
    <text evidence="7">The sequence shown here is derived from an EMBL/GenBank/DDBJ whole genome shotgun (WGS) entry which is preliminary data.</text>
</comment>
<dbReference type="STRING" id="56857.A0A200R328"/>
<dbReference type="AlphaFoldDB" id="A0A200R328"/>
<gene>
    <name evidence="7" type="ORF">BVC80_9047g46</name>
</gene>
<dbReference type="GO" id="GO:0005886">
    <property type="term" value="C:plasma membrane"/>
    <property type="evidence" value="ECO:0007669"/>
    <property type="project" value="TreeGrafter"/>
</dbReference>